<organism evidence="3 4">
    <name type="scientific">Aurantimicrobium photophilum</name>
    <dbReference type="NCBI Taxonomy" id="1987356"/>
    <lineage>
        <taxon>Bacteria</taxon>
        <taxon>Bacillati</taxon>
        <taxon>Actinomycetota</taxon>
        <taxon>Actinomycetes</taxon>
        <taxon>Micrococcales</taxon>
        <taxon>Microbacteriaceae</taxon>
        <taxon>Aurantimicrobium</taxon>
    </lineage>
</organism>
<keyword evidence="4" id="KW-1185">Reference proteome</keyword>
<dbReference type="Pfam" id="PF05016">
    <property type="entry name" value="ParE_toxin"/>
    <property type="match status" value="1"/>
</dbReference>
<evidence type="ECO:0000256" key="1">
    <source>
        <dbReference type="ARBA" id="ARBA00006226"/>
    </source>
</evidence>
<dbReference type="AlphaFoldDB" id="A0A2Z3RZM2"/>
<dbReference type="InterPro" id="IPR007712">
    <property type="entry name" value="RelE/ParE_toxin"/>
</dbReference>
<dbReference type="Proteomes" id="UP000246894">
    <property type="component" value="Chromosome"/>
</dbReference>
<dbReference type="SUPFAM" id="SSF143011">
    <property type="entry name" value="RelE-like"/>
    <property type="match status" value="1"/>
</dbReference>
<dbReference type="EC" id="3.1.-.-" evidence="3"/>
<dbReference type="RefSeq" id="WP_110234215.1">
    <property type="nucleotide sequence ID" value="NZ_CP023994.1"/>
</dbReference>
<sequence>MKQTYTVKILPAARVAIELQLPQKVAAAVVEFIYGPLAENPHRIGKLLRGDLAGMMVARRGEYRVIYEIFDNEIMIEIVLVSHRRTAYRRRS</sequence>
<dbReference type="InterPro" id="IPR035093">
    <property type="entry name" value="RelE/ParE_toxin_dom_sf"/>
</dbReference>
<proteinExistence type="inferred from homology"/>
<protein>
    <submittedName>
        <fullName evidence="3">Toxin RelE</fullName>
        <ecNumber evidence="3">3.1.-.-</ecNumber>
    </submittedName>
</protein>
<dbReference type="PANTHER" id="PTHR35601:SF1">
    <property type="entry name" value="TOXIN RELE"/>
    <property type="match status" value="1"/>
</dbReference>
<keyword evidence="2" id="KW-1277">Toxin-antitoxin system</keyword>
<gene>
    <name evidence="3" type="ORF">AURMO_01328</name>
</gene>
<evidence type="ECO:0000313" key="3">
    <source>
        <dbReference type="EMBL" id="AWR21920.1"/>
    </source>
</evidence>
<evidence type="ECO:0000313" key="4">
    <source>
        <dbReference type="Proteomes" id="UP000246894"/>
    </source>
</evidence>
<keyword evidence="3" id="KW-0378">Hydrolase</keyword>
<evidence type="ECO:0000256" key="2">
    <source>
        <dbReference type="ARBA" id="ARBA00022649"/>
    </source>
</evidence>
<reference evidence="3 4" key="1">
    <citation type="submission" date="2017-10" db="EMBL/GenBank/DDBJ databases">
        <title>Genome of an Actinobacterium that displays light-enhanced growth.</title>
        <authorList>
            <person name="Maresca J.A."/>
            <person name="Hempel P."/>
            <person name="Shevchenko O."/>
            <person name="Miller K.J."/>
            <person name="Hahn M.W."/>
        </authorList>
    </citation>
    <scope>NUCLEOTIDE SEQUENCE [LARGE SCALE GENOMIC DNA]</scope>
    <source>
        <strain evidence="3 4">MWH-Mo1</strain>
    </source>
</reference>
<dbReference type="GO" id="GO:0016787">
    <property type="term" value="F:hydrolase activity"/>
    <property type="evidence" value="ECO:0007669"/>
    <property type="project" value="UniProtKB-KW"/>
</dbReference>
<dbReference type="KEGG" id="aum:AURMO_01328"/>
<accession>A0A2Z3RZM2</accession>
<dbReference type="PANTHER" id="PTHR35601">
    <property type="entry name" value="TOXIN RELE"/>
    <property type="match status" value="1"/>
</dbReference>
<dbReference type="OrthoDB" id="5326046at2"/>
<dbReference type="Gene3D" id="3.30.2310.20">
    <property type="entry name" value="RelE-like"/>
    <property type="match status" value="1"/>
</dbReference>
<dbReference type="EMBL" id="CP023994">
    <property type="protein sequence ID" value="AWR21920.1"/>
    <property type="molecule type" value="Genomic_DNA"/>
</dbReference>
<comment type="similarity">
    <text evidence="1">Belongs to the RelE toxin family.</text>
</comment>
<name>A0A2Z3RZM2_9MICO</name>